<comment type="caution">
    <text evidence="2">The sequence shown here is derived from an EMBL/GenBank/DDBJ whole genome shotgun (WGS) entry which is preliminary data.</text>
</comment>
<gene>
    <name evidence="2" type="ORF">CAUJ_LOCUS7956</name>
</gene>
<feature type="compositionally biased region" description="Basic and acidic residues" evidence="1">
    <location>
        <begin position="345"/>
        <end position="359"/>
    </location>
</feature>
<keyword evidence="3" id="KW-1185">Reference proteome</keyword>
<dbReference type="Proteomes" id="UP000835052">
    <property type="component" value="Unassembled WGS sequence"/>
</dbReference>
<dbReference type="AlphaFoldDB" id="A0A8S1H9G2"/>
<feature type="region of interest" description="Disordered" evidence="1">
    <location>
        <begin position="339"/>
        <end position="359"/>
    </location>
</feature>
<organism evidence="2 3">
    <name type="scientific">Caenorhabditis auriculariae</name>
    <dbReference type="NCBI Taxonomy" id="2777116"/>
    <lineage>
        <taxon>Eukaryota</taxon>
        <taxon>Metazoa</taxon>
        <taxon>Ecdysozoa</taxon>
        <taxon>Nematoda</taxon>
        <taxon>Chromadorea</taxon>
        <taxon>Rhabditida</taxon>
        <taxon>Rhabditina</taxon>
        <taxon>Rhabditomorpha</taxon>
        <taxon>Rhabditoidea</taxon>
        <taxon>Rhabditidae</taxon>
        <taxon>Peloderinae</taxon>
        <taxon>Caenorhabditis</taxon>
    </lineage>
</organism>
<feature type="region of interest" description="Disordered" evidence="1">
    <location>
        <begin position="598"/>
        <end position="688"/>
    </location>
</feature>
<protein>
    <recommendedName>
        <fullName evidence="4">Major sperm protein</fullName>
    </recommendedName>
</protein>
<name>A0A8S1H9G2_9PELO</name>
<feature type="region of interest" description="Disordered" evidence="1">
    <location>
        <begin position="750"/>
        <end position="786"/>
    </location>
</feature>
<feature type="region of interest" description="Disordered" evidence="1">
    <location>
        <begin position="439"/>
        <end position="472"/>
    </location>
</feature>
<feature type="compositionally biased region" description="Polar residues" evidence="1">
    <location>
        <begin position="458"/>
        <end position="470"/>
    </location>
</feature>
<reference evidence="2" key="1">
    <citation type="submission" date="2020-10" db="EMBL/GenBank/DDBJ databases">
        <authorList>
            <person name="Kikuchi T."/>
        </authorList>
    </citation>
    <scope>NUCLEOTIDE SEQUENCE</scope>
    <source>
        <strain evidence="2">NKZ352</strain>
    </source>
</reference>
<sequence>MDMIFSCRYGHPEFMCLEVPKGLLKEDVGDVAAWMLEKLRLKVDSTARFVYSFEGPKKRGNDWLPLTERYLVTVLEHARILSRNSCYIFFDQEPKNRFWLLYSYGPTSSSPQLTPPPLVGCRAEYKKLIEGFDFSAFLEVLLNKQEITKDQAKKALQAEFLAQRKDSEPDLFNGISADLDNKVEKGLSIRRKTPVLSPAESERRQSCWQEMIHDMQARYVRESEVLRQMEDMGKRRTPTTVPTPVEEADFPRSDNFYDDVVESVMRYESDLTVRRVDKQLEQVALTLTEAESTSIRGKEASVAQQMEDDEQMVNELVKRVMSLKSSRSRNILRTALRQIKAKRRSEKDRRREAKRENKETNLVNLLAKMTLGEAPAEEEPTRPCCGCPTVDPLRRKKNPRKEKRECVRRKQKIVFDEEEALARYHRSLAYRIGSYPRPADVPVPAPKPEKPVEPPRSNFGNYNAPSQNVPADQKPPRIILVAESKTNTCIQGQGSQCSTKSFKFYNPGNTKLDNIDFKIVQGSSQTFFNSRSFNIEPKGYKDVSIVVMTWGQHDPKRFVLAQLVHKGQPVSSAIVIDFEQQGPPTPPQNYQRPIETIVISDDEEEVKEKRDSQKDCTAVAPEDDEEDEENVEEDNENAEEEEEEEEEAEEKVEEEEEEEDVQEDNESICSTLPPEDEEERNKLEEDNESVCTAIAPEEDENVNEDNESVCTAIAPEEDGEENANEDNESVCTAIAPEEEDDENDFVHYEEDNESVYTAETQEGEEDDQSVDEDFEYVDEPQIYDFV</sequence>
<evidence type="ECO:0008006" key="4">
    <source>
        <dbReference type="Google" id="ProtNLM"/>
    </source>
</evidence>
<accession>A0A8S1H9G2</accession>
<evidence type="ECO:0000313" key="3">
    <source>
        <dbReference type="Proteomes" id="UP000835052"/>
    </source>
</evidence>
<proteinExistence type="predicted"/>
<evidence type="ECO:0000256" key="1">
    <source>
        <dbReference type="SAM" id="MobiDB-lite"/>
    </source>
</evidence>
<evidence type="ECO:0000313" key="2">
    <source>
        <dbReference type="EMBL" id="CAD6192037.1"/>
    </source>
</evidence>
<feature type="compositionally biased region" description="Acidic residues" evidence="1">
    <location>
        <begin position="761"/>
        <end position="778"/>
    </location>
</feature>
<dbReference type="EMBL" id="CAJGYM010000025">
    <property type="protein sequence ID" value="CAD6192037.1"/>
    <property type="molecule type" value="Genomic_DNA"/>
</dbReference>
<feature type="compositionally biased region" description="Acidic residues" evidence="1">
    <location>
        <begin position="621"/>
        <end position="666"/>
    </location>
</feature>